<evidence type="ECO:0000313" key="1">
    <source>
        <dbReference type="EMBL" id="TWU20698.1"/>
    </source>
</evidence>
<sequence length="56" mass="6402">MHGLRWHGIDNAKITLSPKMLDVLVGGVMRRFVLDVGPRSGERSYRFNPTTFVKML</sequence>
<organism evidence="1 2">
    <name type="scientific">Novipirellula galeiformis</name>
    <dbReference type="NCBI Taxonomy" id="2528004"/>
    <lineage>
        <taxon>Bacteria</taxon>
        <taxon>Pseudomonadati</taxon>
        <taxon>Planctomycetota</taxon>
        <taxon>Planctomycetia</taxon>
        <taxon>Pirellulales</taxon>
        <taxon>Pirellulaceae</taxon>
        <taxon>Novipirellula</taxon>
    </lineage>
</organism>
<keyword evidence="2" id="KW-1185">Reference proteome</keyword>
<gene>
    <name evidence="1" type="ORF">Pla52o_45770</name>
</gene>
<comment type="caution">
    <text evidence="1">The sequence shown here is derived from an EMBL/GenBank/DDBJ whole genome shotgun (WGS) entry which is preliminary data.</text>
</comment>
<dbReference type="EMBL" id="SJPT01000008">
    <property type="protein sequence ID" value="TWU20698.1"/>
    <property type="molecule type" value="Genomic_DNA"/>
</dbReference>
<dbReference type="Proteomes" id="UP000316304">
    <property type="component" value="Unassembled WGS sequence"/>
</dbReference>
<name>A0A5C6C939_9BACT</name>
<dbReference type="AlphaFoldDB" id="A0A5C6C939"/>
<accession>A0A5C6C939</accession>
<protein>
    <submittedName>
        <fullName evidence="1">Uncharacterized protein</fullName>
    </submittedName>
</protein>
<evidence type="ECO:0000313" key="2">
    <source>
        <dbReference type="Proteomes" id="UP000316304"/>
    </source>
</evidence>
<reference evidence="1 2" key="1">
    <citation type="submission" date="2019-02" db="EMBL/GenBank/DDBJ databases">
        <title>Deep-cultivation of Planctomycetes and their phenomic and genomic characterization uncovers novel biology.</title>
        <authorList>
            <person name="Wiegand S."/>
            <person name="Jogler M."/>
            <person name="Boedeker C."/>
            <person name="Pinto D."/>
            <person name="Vollmers J."/>
            <person name="Rivas-Marin E."/>
            <person name="Kohn T."/>
            <person name="Peeters S.H."/>
            <person name="Heuer A."/>
            <person name="Rast P."/>
            <person name="Oberbeckmann S."/>
            <person name="Bunk B."/>
            <person name="Jeske O."/>
            <person name="Meyerdierks A."/>
            <person name="Storesund J.E."/>
            <person name="Kallscheuer N."/>
            <person name="Luecker S."/>
            <person name="Lage O.M."/>
            <person name="Pohl T."/>
            <person name="Merkel B.J."/>
            <person name="Hornburger P."/>
            <person name="Mueller R.-W."/>
            <person name="Bruemmer F."/>
            <person name="Labrenz M."/>
            <person name="Spormann A.M."/>
            <person name="Op Den Camp H."/>
            <person name="Overmann J."/>
            <person name="Amann R."/>
            <person name="Jetten M.S.M."/>
            <person name="Mascher T."/>
            <person name="Medema M.H."/>
            <person name="Devos D.P."/>
            <person name="Kaster A.-K."/>
            <person name="Ovreas L."/>
            <person name="Rohde M."/>
            <person name="Galperin M.Y."/>
            <person name="Jogler C."/>
        </authorList>
    </citation>
    <scope>NUCLEOTIDE SEQUENCE [LARGE SCALE GENOMIC DNA]</scope>
    <source>
        <strain evidence="1 2">Pla52o</strain>
    </source>
</reference>
<proteinExistence type="predicted"/>